<name>A0ACC7NZQ4_9BACL</name>
<accession>A0ACC7NZQ4</accession>
<organism evidence="1 2">
    <name type="scientific">Paenibacillus mesotrionivorans</name>
    <dbReference type="NCBI Taxonomy" id="3160968"/>
    <lineage>
        <taxon>Bacteria</taxon>
        <taxon>Bacillati</taxon>
        <taxon>Bacillota</taxon>
        <taxon>Bacilli</taxon>
        <taxon>Bacillales</taxon>
        <taxon>Paenibacillaceae</taxon>
        <taxon>Paenibacillus</taxon>
    </lineage>
</organism>
<evidence type="ECO:0000313" key="1">
    <source>
        <dbReference type="EMBL" id="MFM9330253.1"/>
    </source>
</evidence>
<reference evidence="1" key="1">
    <citation type="submission" date="2024-12" db="EMBL/GenBank/DDBJ databases">
        <authorList>
            <person name="Wu N."/>
        </authorList>
    </citation>
    <scope>NUCLEOTIDE SEQUENCE</scope>
    <source>
        <strain evidence="1">P15</strain>
    </source>
</reference>
<dbReference type="EMBL" id="JBJURJ010000012">
    <property type="protein sequence ID" value="MFM9330253.1"/>
    <property type="molecule type" value="Genomic_DNA"/>
</dbReference>
<keyword evidence="2" id="KW-1185">Reference proteome</keyword>
<comment type="caution">
    <text evidence="1">The sequence shown here is derived from an EMBL/GenBank/DDBJ whole genome shotgun (WGS) entry which is preliminary data.</text>
</comment>
<gene>
    <name evidence="1" type="ORF">ACI1P1_18295</name>
</gene>
<sequence>MMNKLLLVDDEPMILKSLVNNDWAGVGVGSVHQAENGLAALEVLKRTEVDIVVTDIRMPGMDGLELCRCIREQYPLIKCVLLSGYGEFEYARQAIQYGISSYLLKPVKDEDLLSQVAELVEAIRLEEAEKGSLEQTRRTLHTHLPMLRTGLLKELLAGTALPAREPAARMEEYGLSFRPEVPCFMVLARLEGVFRQSGDRDLALYEYAVQNIAGELLESRCRIWSCKDTNDYLVFVLQPKEEAEDTGGAASMAESAALELQEKVSDFLKGQVSVWVSGGFRLPEELADSYRVGLNEFRKVPRSGQGRLLRSGEQRSQSKSLQTLHSPPGFQQLLEAGRYDDARSKLDQMFAEMEERMLDSEEHLMEIVYTLANAFLYLAHLQGKTLLEMSGWEAGLTADPGLFRHPGRVRGWALDALRNMEAASFRDLKDSKGQLIARIHRFIEAQIAGDVSLQTIADHVGLHPVYLSTLYKQEMKENISDFIIRYRMEKAGMLLRTTDIKIYELASRLGFQNPPYFSKLFKQHYGVTPQEFRDRLGL</sequence>
<dbReference type="Proteomes" id="UP001631969">
    <property type="component" value="Unassembled WGS sequence"/>
</dbReference>
<proteinExistence type="predicted"/>
<evidence type="ECO:0000313" key="2">
    <source>
        <dbReference type="Proteomes" id="UP001631969"/>
    </source>
</evidence>
<protein>
    <submittedName>
        <fullName evidence="1">Response regulator</fullName>
    </submittedName>
</protein>